<feature type="region of interest" description="Disordered" evidence="1">
    <location>
        <begin position="170"/>
        <end position="206"/>
    </location>
</feature>
<reference evidence="2 3" key="1">
    <citation type="submission" date="2018-04" db="EMBL/GenBank/DDBJ databases">
        <authorList>
            <person name="Vogel A."/>
        </authorList>
    </citation>
    <scope>NUCLEOTIDE SEQUENCE [LARGE SCALE GENOMIC DNA]</scope>
</reference>
<evidence type="ECO:0000313" key="2">
    <source>
        <dbReference type="EMBL" id="VFQ60722.1"/>
    </source>
</evidence>
<evidence type="ECO:0000313" key="3">
    <source>
        <dbReference type="Proteomes" id="UP000595140"/>
    </source>
</evidence>
<feature type="compositionally biased region" description="Acidic residues" evidence="1">
    <location>
        <begin position="272"/>
        <end position="283"/>
    </location>
</feature>
<feature type="region of interest" description="Disordered" evidence="1">
    <location>
        <begin position="54"/>
        <end position="113"/>
    </location>
</feature>
<evidence type="ECO:0000256" key="1">
    <source>
        <dbReference type="SAM" id="MobiDB-lite"/>
    </source>
</evidence>
<dbReference type="PANTHER" id="PTHR35099">
    <property type="entry name" value="OS02G0182700 PROTEIN"/>
    <property type="match status" value="1"/>
</dbReference>
<feature type="compositionally biased region" description="Low complexity" evidence="1">
    <location>
        <begin position="86"/>
        <end position="95"/>
    </location>
</feature>
<sequence>MMKDDWVAAALEDDAVVAEMLFRLKQSHSSQTSDACAPANRESLCLLLPPLHWGSRQPRSKSSSHKWSRCGGSAAAAARSPTTPLSWSGGSVSPSDGGGCDESSLPPSSSSDLSSAFRSKCAVTTEIFNISSCSSQGSKRKKTFDVLKEEENSLLKERVDLERQLASAHANLGQERAHSENLKRIRVDPNPRPSETNTDGRNHEQETVASCHYKNRNLIESTKTHHVHPRHTTTTTTTTEVKRVSSDSATEVSVSQQKKRGFVLPDLNMEPSSEEEDDDEEIK</sequence>
<accession>A0A484KF36</accession>
<dbReference type="PANTHER" id="PTHR35099:SF2">
    <property type="entry name" value="OS02G0182700 PROTEIN"/>
    <property type="match status" value="1"/>
</dbReference>
<proteinExistence type="predicted"/>
<feature type="region of interest" description="Disordered" evidence="1">
    <location>
        <begin position="220"/>
        <end position="283"/>
    </location>
</feature>
<keyword evidence="3" id="KW-1185">Reference proteome</keyword>
<feature type="compositionally biased region" description="Polar residues" evidence="1">
    <location>
        <begin position="246"/>
        <end position="256"/>
    </location>
</feature>
<dbReference type="OrthoDB" id="1696863at2759"/>
<organism evidence="2 3">
    <name type="scientific">Cuscuta campestris</name>
    <dbReference type="NCBI Taxonomy" id="132261"/>
    <lineage>
        <taxon>Eukaryota</taxon>
        <taxon>Viridiplantae</taxon>
        <taxon>Streptophyta</taxon>
        <taxon>Embryophyta</taxon>
        <taxon>Tracheophyta</taxon>
        <taxon>Spermatophyta</taxon>
        <taxon>Magnoliopsida</taxon>
        <taxon>eudicotyledons</taxon>
        <taxon>Gunneridae</taxon>
        <taxon>Pentapetalae</taxon>
        <taxon>asterids</taxon>
        <taxon>lamiids</taxon>
        <taxon>Solanales</taxon>
        <taxon>Convolvulaceae</taxon>
        <taxon>Cuscuteae</taxon>
        <taxon>Cuscuta</taxon>
        <taxon>Cuscuta subgen. Grammica</taxon>
        <taxon>Cuscuta sect. Cleistogrammica</taxon>
    </lineage>
</organism>
<dbReference type="AlphaFoldDB" id="A0A484KF36"/>
<feature type="compositionally biased region" description="Basic and acidic residues" evidence="1">
    <location>
        <begin position="175"/>
        <end position="189"/>
    </location>
</feature>
<feature type="compositionally biased region" description="Basic residues" evidence="1">
    <location>
        <begin position="58"/>
        <end position="68"/>
    </location>
</feature>
<dbReference type="Proteomes" id="UP000595140">
    <property type="component" value="Unassembled WGS sequence"/>
</dbReference>
<gene>
    <name evidence="2" type="ORF">CCAM_LOCUS2498</name>
</gene>
<protein>
    <submittedName>
        <fullName evidence="2">Uncharacterized protein</fullName>
    </submittedName>
</protein>
<dbReference type="EMBL" id="OOIL02000116">
    <property type="protein sequence ID" value="VFQ60722.1"/>
    <property type="molecule type" value="Genomic_DNA"/>
</dbReference>
<feature type="compositionally biased region" description="Low complexity" evidence="1">
    <location>
        <begin position="103"/>
        <end position="113"/>
    </location>
</feature>
<name>A0A484KF36_9ASTE</name>